<feature type="region of interest" description="Disordered" evidence="1">
    <location>
        <begin position="128"/>
        <end position="184"/>
    </location>
</feature>
<dbReference type="STRING" id="490622.A0A395NPG6"/>
<keyword evidence="2" id="KW-0732">Signal</keyword>
<evidence type="ECO:0000313" key="3">
    <source>
        <dbReference type="EMBL" id="RFU77935.1"/>
    </source>
</evidence>
<accession>A0A395NPG6</accession>
<reference evidence="3 4" key="1">
    <citation type="journal article" date="2018" name="PLoS Pathog.">
        <title>Evolution of structural diversity of trichothecenes, a family of toxins produced by plant pathogenic and entomopathogenic fungi.</title>
        <authorList>
            <person name="Proctor R.H."/>
            <person name="McCormick S.P."/>
            <person name="Kim H.S."/>
            <person name="Cardoza R.E."/>
            <person name="Stanley A.M."/>
            <person name="Lindo L."/>
            <person name="Kelly A."/>
            <person name="Brown D.W."/>
            <person name="Lee T."/>
            <person name="Vaughan M.M."/>
            <person name="Alexander N.J."/>
            <person name="Busman M."/>
            <person name="Gutierrez S."/>
        </authorList>
    </citation>
    <scope>NUCLEOTIDE SEQUENCE [LARGE SCALE GENOMIC DNA]</scope>
    <source>
        <strain evidence="3 4">IBT 40837</strain>
    </source>
</reference>
<keyword evidence="4" id="KW-1185">Reference proteome</keyword>
<comment type="caution">
    <text evidence="3">The sequence shown here is derived from an EMBL/GenBank/DDBJ whole genome shotgun (WGS) entry which is preliminary data.</text>
</comment>
<evidence type="ECO:0000256" key="1">
    <source>
        <dbReference type="SAM" id="MobiDB-lite"/>
    </source>
</evidence>
<proteinExistence type="predicted"/>
<organism evidence="3 4">
    <name type="scientific">Trichoderma arundinaceum</name>
    <dbReference type="NCBI Taxonomy" id="490622"/>
    <lineage>
        <taxon>Eukaryota</taxon>
        <taxon>Fungi</taxon>
        <taxon>Dikarya</taxon>
        <taxon>Ascomycota</taxon>
        <taxon>Pezizomycotina</taxon>
        <taxon>Sordariomycetes</taxon>
        <taxon>Hypocreomycetidae</taxon>
        <taxon>Hypocreales</taxon>
        <taxon>Hypocreaceae</taxon>
        <taxon>Trichoderma</taxon>
    </lineage>
</organism>
<feature type="chain" id="PRO_5017269518" evidence="2">
    <location>
        <begin position="18"/>
        <end position="210"/>
    </location>
</feature>
<evidence type="ECO:0000313" key="4">
    <source>
        <dbReference type="Proteomes" id="UP000266272"/>
    </source>
</evidence>
<protein>
    <submittedName>
        <fullName evidence="3">Uncharacterized protein</fullName>
    </submittedName>
</protein>
<feature type="compositionally biased region" description="Low complexity" evidence="1">
    <location>
        <begin position="132"/>
        <end position="184"/>
    </location>
</feature>
<feature type="signal peptide" evidence="2">
    <location>
        <begin position="1"/>
        <end position="17"/>
    </location>
</feature>
<dbReference type="OrthoDB" id="5597238at2759"/>
<dbReference type="EMBL" id="PXOA01000245">
    <property type="protein sequence ID" value="RFU77935.1"/>
    <property type="molecule type" value="Genomic_DNA"/>
</dbReference>
<name>A0A395NPG6_TRIAR</name>
<dbReference type="Proteomes" id="UP000266272">
    <property type="component" value="Unassembled WGS sequence"/>
</dbReference>
<evidence type="ECO:0000256" key="2">
    <source>
        <dbReference type="SAM" id="SignalP"/>
    </source>
</evidence>
<dbReference type="AlphaFoldDB" id="A0A395NPG6"/>
<sequence length="210" mass="20228">MRFTFVLSGLFAVLAAAADSGSATVSVDPAQKSQLACLDKCPKGDVDCQAHCITVWFIPLADAVSPLSPGLGVPSPNQSQANATTQCAAKCPQGDGSVADTKAFAACIDKCIHEHYYVTSKGTPEATGAPGGNNAASGSGSDTTAAPTGSSASDASGTGSGASETGSATTGTTTGTRTGSAATTSTTNAAPAIIASGGALVGVLAALLAL</sequence>
<gene>
    <name evidence="3" type="ORF">TARUN_4334</name>
</gene>